<dbReference type="PANTHER" id="PTHR42970">
    <property type="entry name" value="PECTATE LYASE C-RELATED"/>
    <property type="match status" value="1"/>
</dbReference>
<evidence type="ECO:0000256" key="7">
    <source>
        <dbReference type="SAM" id="MobiDB-lite"/>
    </source>
</evidence>
<gene>
    <name evidence="8" type="ORF">ENQ20_18790</name>
</gene>
<keyword evidence="4" id="KW-0732">Signal</keyword>
<evidence type="ECO:0008006" key="9">
    <source>
        <dbReference type="Google" id="ProtNLM"/>
    </source>
</evidence>
<dbReference type="SUPFAM" id="SSF103647">
    <property type="entry name" value="TSP type-3 repeat"/>
    <property type="match status" value="1"/>
</dbReference>
<accession>A0A7C1JYS3</accession>
<feature type="compositionally biased region" description="Polar residues" evidence="7">
    <location>
        <begin position="132"/>
        <end position="149"/>
    </location>
</feature>
<dbReference type="GO" id="GO:0005509">
    <property type="term" value="F:calcium ion binding"/>
    <property type="evidence" value="ECO:0007669"/>
    <property type="project" value="InterPro"/>
</dbReference>
<dbReference type="AlphaFoldDB" id="A0A7C1JYS3"/>
<evidence type="ECO:0000256" key="2">
    <source>
        <dbReference type="ARBA" id="ARBA00022525"/>
    </source>
</evidence>
<comment type="subcellular location">
    <subcellularLocation>
        <location evidence="1">Secreted</location>
    </subcellularLocation>
</comment>
<dbReference type="InterPro" id="IPR059100">
    <property type="entry name" value="TSP3_bac"/>
</dbReference>
<proteinExistence type="predicted"/>
<protein>
    <recommendedName>
        <fullName evidence="9">Calcium-binding protein</fullName>
    </recommendedName>
</protein>
<keyword evidence="2" id="KW-0964">Secreted</keyword>
<dbReference type="InterPro" id="IPR028974">
    <property type="entry name" value="TSP_type-3_rpt"/>
</dbReference>
<dbReference type="PANTHER" id="PTHR42970:SF1">
    <property type="entry name" value="PECTATE LYASE C-RELATED"/>
    <property type="match status" value="1"/>
</dbReference>
<comment type="caution">
    <text evidence="8">The sequence shown here is derived from an EMBL/GenBank/DDBJ whole genome shotgun (WGS) entry which is preliminary data.</text>
</comment>
<keyword evidence="5" id="KW-0106">Calcium</keyword>
<dbReference type="EMBL" id="DSMG01000194">
    <property type="protein sequence ID" value="HDX33508.1"/>
    <property type="molecule type" value="Genomic_DNA"/>
</dbReference>
<name>A0A7C1JYS3_9CHLR</name>
<dbReference type="Pfam" id="PF18884">
    <property type="entry name" value="TSP3_bac"/>
    <property type="match status" value="3"/>
</dbReference>
<feature type="region of interest" description="Disordered" evidence="7">
    <location>
        <begin position="114"/>
        <end position="191"/>
    </location>
</feature>
<organism evidence="8">
    <name type="scientific">Caldilinea aerophila</name>
    <dbReference type="NCBI Taxonomy" id="133453"/>
    <lineage>
        <taxon>Bacteria</taxon>
        <taxon>Bacillati</taxon>
        <taxon>Chloroflexota</taxon>
        <taxon>Caldilineae</taxon>
        <taxon>Caldilineales</taxon>
        <taxon>Caldilineaceae</taxon>
        <taxon>Caldilinea</taxon>
    </lineage>
</organism>
<keyword evidence="3" id="KW-0479">Metal-binding</keyword>
<evidence type="ECO:0000256" key="5">
    <source>
        <dbReference type="ARBA" id="ARBA00022837"/>
    </source>
</evidence>
<evidence type="ECO:0000256" key="3">
    <source>
        <dbReference type="ARBA" id="ARBA00022723"/>
    </source>
</evidence>
<evidence type="ECO:0000313" key="8">
    <source>
        <dbReference type="EMBL" id="HDX33508.1"/>
    </source>
</evidence>
<reference evidence="8" key="1">
    <citation type="journal article" date="2020" name="mSystems">
        <title>Genome- and Community-Level Interaction Insights into Carbon Utilization and Element Cycling Functions of Hydrothermarchaeota in Hydrothermal Sediment.</title>
        <authorList>
            <person name="Zhou Z."/>
            <person name="Liu Y."/>
            <person name="Xu W."/>
            <person name="Pan J."/>
            <person name="Luo Z.H."/>
            <person name="Li M."/>
        </authorList>
    </citation>
    <scope>NUCLEOTIDE SEQUENCE [LARGE SCALE GENOMIC DNA]</scope>
    <source>
        <strain evidence="8">SpSt-289</strain>
    </source>
</reference>
<evidence type="ECO:0000256" key="4">
    <source>
        <dbReference type="ARBA" id="ARBA00022729"/>
    </source>
</evidence>
<evidence type="ECO:0000256" key="6">
    <source>
        <dbReference type="ARBA" id="ARBA00023180"/>
    </source>
</evidence>
<dbReference type="InterPro" id="IPR052063">
    <property type="entry name" value="Polysaccharide_Lyase_1"/>
</dbReference>
<sequence length="212" mass="22573">MLGQNLVLDMGEGEEGTSDLIVYYGPLGAGVVASIQFLDADQQVIYSASLRLSANVGGAQVQVTYPNAPTPYRFVRFTSMLSAYTIDAVQAVTYRPDSDNDGLPDAWEIQYGLDPLDPAGDHGAAGDPDNDGLTNLQEWTAGTHPNNPDTDGDGLPDGWEVQYALDPLDPAGDHGAAGDPDNDGRTNLEEYLTGTNPVEFDGALFLPLVLRE</sequence>
<evidence type="ECO:0000256" key="1">
    <source>
        <dbReference type="ARBA" id="ARBA00004613"/>
    </source>
</evidence>
<keyword evidence="6" id="KW-0325">Glycoprotein</keyword>